<protein>
    <submittedName>
        <fullName evidence="2">Uncharacterized protein</fullName>
    </submittedName>
</protein>
<dbReference type="EMBL" id="JAWDGP010001678">
    <property type="protein sequence ID" value="KAK3789243.1"/>
    <property type="molecule type" value="Genomic_DNA"/>
</dbReference>
<evidence type="ECO:0000256" key="1">
    <source>
        <dbReference type="SAM" id="MobiDB-lite"/>
    </source>
</evidence>
<reference evidence="2" key="1">
    <citation type="journal article" date="2023" name="G3 (Bethesda)">
        <title>A reference genome for the long-term kleptoplast-retaining sea slug Elysia crispata morphotype clarki.</title>
        <authorList>
            <person name="Eastman K.E."/>
            <person name="Pendleton A.L."/>
            <person name="Shaikh M.A."/>
            <person name="Suttiyut T."/>
            <person name="Ogas R."/>
            <person name="Tomko P."/>
            <person name="Gavelis G."/>
            <person name="Widhalm J.R."/>
            <person name="Wisecaver J.H."/>
        </authorList>
    </citation>
    <scope>NUCLEOTIDE SEQUENCE</scope>
    <source>
        <strain evidence="2">ECLA1</strain>
    </source>
</reference>
<feature type="compositionally biased region" description="Basic and acidic residues" evidence="1">
    <location>
        <begin position="157"/>
        <end position="174"/>
    </location>
</feature>
<gene>
    <name evidence="2" type="ORF">RRG08_001633</name>
</gene>
<keyword evidence="3" id="KW-1185">Reference proteome</keyword>
<sequence length="180" mass="20688">METSVLADVWSCRQHLFLIKTKLVPVWPPHILCSAALKLPTHLMLEMHSLTPQRRIYRLIEAVHSQHTLGGLRGKKNQKDSGTLAAGENGLFDEERKQTGRREVRKPGVDKRWQCAGLELEWFPVYTDLDVNTNLEAARECLDKQSRQGESGSWRYSLKEDLDKEKTPSSDKPCRRIKQP</sequence>
<accession>A0AAE1AKE0</accession>
<feature type="compositionally biased region" description="Basic and acidic residues" evidence="1">
    <location>
        <begin position="93"/>
        <end position="103"/>
    </location>
</feature>
<dbReference type="Proteomes" id="UP001283361">
    <property type="component" value="Unassembled WGS sequence"/>
</dbReference>
<evidence type="ECO:0000313" key="2">
    <source>
        <dbReference type="EMBL" id="KAK3789243.1"/>
    </source>
</evidence>
<feature type="region of interest" description="Disordered" evidence="1">
    <location>
        <begin position="71"/>
        <end position="103"/>
    </location>
</feature>
<proteinExistence type="predicted"/>
<feature type="region of interest" description="Disordered" evidence="1">
    <location>
        <begin position="143"/>
        <end position="180"/>
    </location>
</feature>
<dbReference type="AlphaFoldDB" id="A0AAE1AKE0"/>
<name>A0AAE1AKE0_9GAST</name>
<evidence type="ECO:0000313" key="3">
    <source>
        <dbReference type="Proteomes" id="UP001283361"/>
    </source>
</evidence>
<comment type="caution">
    <text evidence="2">The sequence shown here is derived from an EMBL/GenBank/DDBJ whole genome shotgun (WGS) entry which is preliminary data.</text>
</comment>
<organism evidence="2 3">
    <name type="scientific">Elysia crispata</name>
    <name type="common">lettuce slug</name>
    <dbReference type="NCBI Taxonomy" id="231223"/>
    <lineage>
        <taxon>Eukaryota</taxon>
        <taxon>Metazoa</taxon>
        <taxon>Spiralia</taxon>
        <taxon>Lophotrochozoa</taxon>
        <taxon>Mollusca</taxon>
        <taxon>Gastropoda</taxon>
        <taxon>Heterobranchia</taxon>
        <taxon>Euthyneura</taxon>
        <taxon>Panpulmonata</taxon>
        <taxon>Sacoglossa</taxon>
        <taxon>Placobranchoidea</taxon>
        <taxon>Plakobranchidae</taxon>
        <taxon>Elysia</taxon>
    </lineage>
</organism>